<feature type="compositionally biased region" description="Polar residues" evidence="1">
    <location>
        <begin position="451"/>
        <end position="467"/>
    </location>
</feature>
<name>A0ABP1BI19_9BRYO</name>
<evidence type="ECO:0000256" key="1">
    <source>
        <dbReference type="SAM" id="MobiDB-lite"/>
    </source>
</evidence>
<dbReference type="EMBL" id="OZ023705">
    <property type="protein sequence ID" value="CAK9875168.1"/>
    <property type="molecule type" value="Genomic_DNA"/>
</dbReference>
<dbReference type="Gene3D" id="3.10.20.90">
    <property type="entry name" value="Phosphatidylinositol 3-kinase Catalytic Subunit, Chain A, domain 1"/>
    <property type="match status" value="1"/>
</dbReference>
<feature type="region of interest" description="Disordered" evidence="1">
    <location>
        <begin position="830"/>
        <end position="850"/>
    </location>
</feature>
<organism evidence="2 3">
    <name type="scientific">Sphagnum jensenii</name>
    <dbReference type="NCBI Taxonomy" id="128206"/>
    <lineage>
        <taxon>Eukaryota</taxon>
        <taxon>Viridiplantae</taxon>
        <taxon>Streptophyta</taxon>
        <taxon>Embryophyta</taxon>
        <taxon>Bryophyta</taxon>
        <taxon>Sphagnophytina</taxon>
        <taxon>Sphagnopsida</taxon>
        <taxon>Sphagnales</taxon>
        <taxon>Sphagnaceae</taxon>
        <taxon>Sphagnum</taxon>
    </lineage>
</organism>
<dbReference type="PANTHER" id="PTHR47290">
    <property type="entry name" value="RING FINGER PROTEIN"/>
    <property type="match status" value="1"/>
</dbReference>
<feature type="region of interest" description="Disordered" evidence="1">
    <location>
        <begin position="280"/>
        <end position="348"/>
    </location>
</feature>
<reference evidence="2" key="1">
    <citation type="submission" date="2024-03" db="EMBL/GenBank/DDBJ databases">
        <authorList>
            <consortium name="ELIXIR-Norway"/>
            <consortium name="Elixir Norway"/>
        </authorList>
    </citation>
    <scope>NUCLEOTIDE SEQUENCE</scope>
</reference>
<proteinExistence type="predicted"/>
<protein>
    <submittedName>
        <fullName evidence="2">Uncharacterized protein</fullName>
    </submittedName>
</protein>
<dbReference type="Proteomes" id="UP001497522">
    <property type="component" value="Chromosome 4"/>
</dbReference>
<dbReference type="PANTHER" id="PTHR47290:SF4">
    <property type="entry name" value="RING FINGER PROTEIN"/>
    <property type="match status" value="1"/>
</dbReference>
<evidence type="ECO:0000313" key="3">
    <source>
        <dbReference type="Proteomes" id="UP001497522"/>
    </source>
</evidence>
<feature type="region of interest" description="Disordered" evidence="1">
    <location>
        <begin position="651"/>
        <end position="689"/>
    </location>
</feature>
<feature type="compositionally biased region" description="Polar residues" evidence="1">
    <location>
        <begin position="835"/>
        <end position="848"/>
    </location>
</feature>
<dbReference type="InterPro" id="IPR044171">
    <property type="entry name" value="LAX2-like"/>
</dbReference>
<feature type="region of interest" description="Disordered" evidence="1">
    <location>
        <begin position="451"/>
        <end position="477"/>
    </location>
</feature>
<keyword evidence="3" id="KW-1185">Reference proteome</keyword>
<sequence length="1110" mass="120550">MWKQTQPSSAVAACSSFSSLPGAGTSTDEYGASYVSHCDNSKTTSAFCSFSLLHDTKTCSIGCQASAQLRINPVARKTLHLRSFTSRLNHDNATVEDRRGCFSSSTLAHVSGACSSSSHCRRCSTTTGSWKMCSSEPAAAHVRNNFILQPRTVIRLNRVTSSRCLTTPRESGQIDDMQTDSRSLVDFSSNSSGRDACNAPTTTRTVQNTHFMNYWSQPQKRKLVQHSLSFGSHLQLQESALQLGIGFRAAGGSSSAVHECLSSACKQALDQFNYYSSLLKPDQGSQKNSADSDLTSEQQQQQHLHMASDQDQGSRSSSVDEVAGPPALDDPGPSRCSRPVPAPDKKPRLQQFDPVLQHEPQEEELVSSAHESLRSQEVPGCVKKAYTGPGVPPGNTLNAASQQLELEDRTRSPKNPTEREFYPQATVPLAFETRVVEKKISNLQESSIYQLHHTQQGLPSRPQSDTNVNEEEQEAGTSWLQLRLGTTLKADLGRSSEATLVQEPGAVTSRSFTYPEVTKSPIVVLLSSDPTGTIGGTRPAPLNPPSTDTSRLDPAYSRAHELLQPVSPSFDQPLQDRGQLQAAPAILFPQGAAVASRTSRQQVHGASVCPSLHHGEGMALPLRHDHPAAPGAQQVLQFLRDSTAHQIPVNSTARFPFPAERGDARQPPAGTARQMTSWKAGEGPSQRPRVDAAHELLRPPTLSSPSQRPAPPRFQSEESFLASWMMMGPEGAAAGPSIDSFGRPRSSDHHRPAGLVSLDRQSSFRLPAAWLHEIPPSTSARAGVLQDWRGFISNKAAALQSVNQRGHSIQGPWDRLLDRVGPPNMLQFPRLDRPSSLQQPAPSATAVGSQDIHMAAHVRPASQFHNWTSTSGLPASLQPWTTSSWLEAEGIGARGAAAAAASSTSSRQQQSPADPQMQQIRSRTTVIHDHLPDPSGGSRSRAAAGEGLLPSVEAGSAERDLLVGLRSTSARIRPRTPHRYHPAGLWFRLEAASHQHGIPTLDQVPKAYLHVKDENVTVSVVRKYLVERLGLENESEVEIACNGLTLQPMLSLQYVRENIWQQRIETSSIHQIPSSSSVPDGRVHIEDPNDSTLSLEDVIVVLHYSKTHQA</sequence>
<gene>
    <name evidence="2" type="ORF">CSSPJE1EN2_LOCUS17417</name>
</gene>
<accession>A0ABP1BI19</accession>
<feature type="compositionally biased region" description="Polar residues" evidence="1">
    <location>
        <begin position="283"/>
        <end position="319"/>
    </location>
</feature>
<evidence type="ECO:0000313" key="2">
    <source>
        <dbReference type="EMBL" id="CAK9875168.1"/>
    </source>
</evidence>
<feature type="region of interest" description="Disordered" evidence="1">
    <location>
        <begin position="896"/>
        <end position="919"/>
    </location>
</feature>